<dbReference type="InterPro" id="IPR020846">
    <property type="entry name" value="MFS_dom"/>
</dbReference>
<dbReference type="PANTHER" id="PTHR42718:SF39">
    <property type="entry name" value="ACTINORHODIN TRANSPORTER-RELATED"/>
    <property type="match status" value="1"/>
</dbReference>
<dbReference type="GO" id="GO:0022857">
    <property type="term" value="F:transmembrane transporter activity"/>
    <property type="evidence" value="ECO:0007669"/>
    <property type="project" value="InterPro"/>
</dbReference>
<protein>
    <submittedName>
        <fullName evidence="7">MFS transporter</fullName>
    </submittedName>
</protein>
<sequence>MSGHGGALTEARVLRTPGIALVLSCAFVPMMDTFLAGVALPGIRRDFGLAEGSALLSLVLVGYLAGFGSLLIVGGRVGDRFGRRRVLWSATVGFLLASALCGAAPSFGVLVGGRVVQGITAGFVLPQVLGLVTAHAGDRRERAISWYSSMSGVSALVGLIGGSALLDLVGGSGAWRWLFLINIPLGLVAVLLLPRMVPDTAPNIEQRVDGRGGALLSLTVLSFLLTAALSTTLGPRTVALAVVTAALGVAWLAHQRGNAGAGKPVLVPAGLFGSAELRWALVLMLPFFAGAGGFLYALPQTLQEGLGHAPLIAGLLTAPMALGFLVSSFTVPRLRARLGVGAIALGATVQGLGLAAMAVGVGVPSTPPICVAMLVIGTGQGITLGTMNAHLLSLVPAELAGMGGGVLLTAQQVSIATGAAVLGSVFGVVVRSSGQQSAMVTVLLVQLVLAALVIAAALRSARRGGGR</sequence>
<dbReference type="GO" id="GO:0005886">
    <property type="term" value="C:plasma membrane"/>
    <property type="evidence" value="ECO:0007669"/>
    <property type="project" value="UniProtKB-SubCell"/>
</dbReference>
<dbReference type="Pfam" id="PF07690">
    <property type="entry name" value="MFS_1"/>
    <property type="match status" value="1"/>
</dbReference>
<feature type="transmembrane region" description="Helical" evidence="5">
    <location>
        <begin position="436"/>
        <end position="458"/>
    </location>
</feature>
<evidence type="ECO:0000313" key="8">
    <source>
        <dbReference type="Proteomes" id="UP000501705"/>
    </source>
</evidence>
<feature type="transmembrane region" description="Helical" evidence="5">
    <location>
        <begin position="86"/>
        <end position="109"/>
    </location>
</feature>
<proteinExistence type="predicted"/>
<dbReference type="EMBL" id="CP046171">
    <property type="protein sequence ID" value="QIS03915.1"/>
    <property type="molecule type" value="Genomic_DNA"/>
</dbReference>
<feature type="domain" description="Major facilitator superfamily (MFS) profile" evidence="6">
    <location>
        <begin position="18"/>
        <end position="463"/>
    </location>
</feature>
<keyword evidence="4 5" id="KW-0472">Membrane</keyword>
<name>A0A6G9XSM9_NOCBR</name>
<comment type="subcellular location">
    <subcellularLocation>
        <location evidence="1">Cell membrane</location>
        <topology evidence="1">Multi-pass membrane protein</topology>
    </subcellularLocation>
</comment>
<reference evidence="7 8" key="1">
    <citation type="journal article" date="2019" name="ACS Chem. Biol.">
        <title>Identification and Mobilization of a Cryptic Antibiotic Biosynthesis Gene Locus from a Human-Pathogenic Nocardia Isolate.</title>
        <authorList>
            <person name="Herisse M."/>
            <person name="Ishida K."/>
            <person name="Porter J.L."/>
            <person name="Howden B."/>
            <person name="Hertweck C."/>
            <person name="Stinear T.P."/>
            <person name="Pidot S.J."/>
        </authorList>
    </citation>
    <scope>NUCLEOTIDE SEQUENCE [LARGE SCALE GENOMIC DNA]</scope>
    <source>
        <strain evidence="7 8">AUSMDU00024985</strain>
    </source>
</reference>
<gene>
    <name evidence="7" type="ORF">F5X71_17710</name>
</gene>
<dbReference type="AlphaFoldDB" id="A0A6G9XSM9"/>
<keyword evidence="2 5" id="KW-0812">Transmembrane</keyword>
<accession>A0A6G9XSM9</accession>
<dbReference type="SUPFAM" id="SSF103473">
    <property type="entry name" value="MFS general substrate transporter"/>
    <property type="match status" value="1"/>
</dbReference>
<feature type="transmembrane region" description="Helical" evidence="5">
    <location>
        <begin position="406"/>
        <end position="430"/>
    </location>
</feature>
<feature type="transmembrane region" description="Helical" evidence="5">
    <location>
        <begin position="338"/>
        <end position="359"/>
    </location>
</feature>
<dbReference type="PROSITE" id="PS50850">
    <property type="entry name" value="MFS"/>
    <property type="match status" value="1"/>
</dbReference>
<evidence type="ECO:0000256" key="5">
    <source>
        <dbReference type="SAM" id="Phobius"/>
    </source>
</evidence>
<feature type="transmembrane region" description="Helical" evidence="5">
    <location>
        <begin position="55"/>
        <end position="74"/>
    </location>
</feature>
<dbReference type="PANTHER" id="PTHR42718">
    <property type="entry name" value="MAJOR FACILITATOR SUPERFAMILY MULTIDRUG TRANSPORTER MFSC"/>
    <property type="match status" value="1"/>
</dbReference>
<organism evidence="7 8">
    <name type="scientific">Nocardia brasiliensis</name>
    <dbReference type="NCBI Taxonomy" id="37326"/>
    <lineage>
        <taxon>Bacteria</taxon>
        <taxon>Bacillati</taxon>
        <taxon>Actinomycetota</taxon>
        <taxon>Actinomycetes</taxon>
        <taxon>Mycobacteriales</taxon>
        <taxon>Nocardiaceae</taxon>
        <taxon>Nocardia</taxon>
    </lineage>
</organism>
<dbReference type="Gene3D" id="1.20.1720.10">
    <property type="entry name" value="Multidrug resistance protein D"/>
    <property type="match status" value="1"/>
</dbReference>
<feature type="transmembrane region" description="Helical" evidence="5">
    <location>
        <begin position="279"/>
        <end position="299"/>
    </location>
</feature>
<dbReference type="Proteomes" id="UP000501705">
    <property type="component" value="Chromosome"/>
</dbReference>
<evidence type="ECO:0000313" key="7">
    <source>
        <dbReference type="EMBL" id="QIS03915.1"/>
    </source>
</evidence>
<evidence type="ECO:0000256" key="3">
    <source>
        <dbReference type="ARBA" id="ARBA00022989"/>
    </source>
</evidence>
<evidence type="ECO:0000256" key="4">
    <source>
        <dbReference type="ARBA" id="ARBA00023136"/>
    </source>
</evidence>
<evidence type="ECO:0000256" key="2">
    <source>
        <dbReference type="ARBA" id="ARBA00022692"/>
    </source>
</evidence>
<dbReference type="InterPro" id="IPR036259">
    <property type="entry name" value="MFS_trans_sf"/>
</dbReference>
<evidence type="ECO:0000256" key="1">
    <source>
        <dbReference type="ARBA" id="ARBA00004651"/>
    </source>
</evidence>
<dbReference type="RefSeq" id="WP_167463035.1">
    <property type="nucleotide sequence ID" value="NZ_CP046171.1"/>
</dbReference>
<feature type="transmembrane region" description="Helical" evidence="5">
    <location>
        <begin position="21"/>
        <end position="43"/>
    </location>
</feature>
<feature type="transmembrane region" description="Helical" evidence="5">
    <location>
        <begin position="237"/>
        <end position="253"/>
    </location>
</feature>
<dbReference type="Gene3D" id="1.20.1250.20">
    <property type="entry name" value="MFS general substrate transporter like domains"/>
    <property type="match status" value="1"/>
</dbReference>
<feature type="transmembrane region" description="Helical" evidence="5">
    <location>
        <begin position="115"/>
        <end position="134"/>
    </location>
</feature>
<feature type="transmembrane region" description="Helical" evidence="5">
    <location>
        <begin position="214"/>
        <end position="231"/>
    </location>
</feature>
<keyword evidence="3 5" id="KW-1133">Transmembrane helix</keyword>
<feature type="transmembrane region" description="Helical" evidence="5">
    <location>
        <begin position="146"/>
        <end position="168"/>
    </location>
</feature>
<feature type="transmembrane region" description="Helical" evidence="5">
    <location>
        <begin position="371"/>
        <end position="394"/>
    </location>
</feature>
<dbReference type="InterPro" id="IPR011701">
    <property type="entry name" value="MFS"/>
</dbReference>
<feature type="transmembrane region" description="Helical" evidence="5">
    <location>
        <begin position="311"/>
        <end position="331"/>
    </location>
</feature>
<evidence type="ECO:0000259" key="6">
    <source>
        <dbReference type="PROSITE" id="PS50850"/>
    </source>
</evidence>
<dbReference type="CDD" id="cd17321">
    <property type="entry name" value="MFS_MMR_MDR_like"/>
    <property type="match status" value="1"/>
</dbReference>
<feature type="transmembrane region" description="Helical" evidence="5">
    <location>
        <begin position="174"/>
        <end position="193"/>
    </location>
</feature>